<evidence type="ECO:0000256" key="2">
    <source>
        <dbReference type="SAM" id="MobiDB-lite"/>
    </source>
</evidence>
<protein>
    <submittedName>
        <fullName evidence="8">Uncharacterized protein LOC110984366</fullName>
    </submittedName>
</protein>
<keyword evidence="1" id="KW-1015">Disulfide bond</keyword>
<dbReference type="Pfam" id="PF00041">
    <property type="entry name" value="fn3"/>
    <property type="match status" value="1"/>
</dbReference>
<dbReference type="CDD" id="cd00054">
    <property type="entry name" value="EGF_CA"/>
    <property type="match status" value="1"/>
</dbReference>
<dbReference type="InterPro" id="IPR000742">
    <property type="entry name" value="EGF"/>
</dbReference>
<dbReference type="InterPro" id="IPR036179">
    <property type="entry name" value="Ig-like_dom_sf"/>
</dbReference>
<gene>
    <name evidence="8" type="primary">LOC110984366</name>
</gene>
<dbReference type="KEGG" id="aplc:110984366"/>
<dbReference type="InterPro" id="IPR036116">
    <property type="entry name" value="FN3_sf"/>
</dbReference>
<reference evidence="8" key="1">
    <citation type="submission" date="2025-08" db="UniProtKB">
        <authorList>
            <consortium name="RefSeq"/>
        </authorList>
    </citation>
    <scope>IDENTIFICATION</scope>
</reference>
<dbReference type="PANTHER" id="PTHR26391">
    <property type="entry name" value="INACTIVE TYROSINE-PROTEIN KINASE 7"/>
    <property type="match status" value="1"/>
</dbReference>
<keyword evidence="7" id="KW-1185">Reference proteome</keyword>
<dbReference type="OrthoDB" id="1668230at2759"/>
<evidence type="ECO:0000256" key="3">
    <source>
        <dbReference type="SAM" id="Phobius"/>
    </source>
</evidence>
<feature type="region of interest" description="Disordered" evidence="2">
    <location>
        <begin position="652"/>
        <end position="716"/>
    </location>
</feature>
<evidence type="ECO:0000313" key="7">
    <source>
        <dbReference type="Proteomes" id="UP000694845"/>
    </source>
</evidence>
<evidence type="ECO:0000256" key="1">
    <source>
        <dbReference type="PROSITE-ProRule" id="PRU00076"/>
    </source>
</evidence>
<keyword evidence="3" id="KW-1133">Transmembrane helix</keyword>
<keyword evidence="3" id="KW-0812">Transmembrane</keyword>
<keyword evidence="4" id="KW-0732">Signal</keyword>
<organism evidence="7 8">
    <name type="scientific">Acanthaster planci</name>
    <name type="common">Crown-of-thorns starfish</name>
    <dbReference type="NCBI Taxonomy" id="133434"/>
    <lineage>
        <taxon>Eukaryota</taxon>
        <taxon>Metazoa</taxon>
        <taxon>Echinodermata</taxon>
        <taxon>Eleutherozoa</taxon>
        <taxon>Asterozoa</taxon>
        <taxon>Asteroidea</taxon>
        <taxon>Valvatacea</taxon>
        <taxon>Valvatida</taxon>
        <taxon>Acanthasteridae</taxon>
        <taxon>Acanthaster</taxon>
    </lineage>
</organism>
<dbReference type="SMART" id="SM00181">
    <property type="entry name" value="EGF"/>
    <property type="match status" value="3"/>
</dbReference>
<dbReference type="PROSITE" id="PS00022">
    <property type="entry name" value="EGF_1"/>
    <property type="match status" value="1"/>
</dbReference>
<dbReference type="PROSITE" id="PS50853">
    <property type="entry name" value="FN3"/>
    <property type="match status" value="1"/>
</dbReference>
<dbReference type="RefSeq" id="XP_022100198.1">
    <property type="nucleotide sequence ID" value="XM_022244506.1"/>
</dbReference>
<proteinExistence type="predicted"/>
<feature type="chain" id="PRO_5034911031" evidence="4">
    <location>
        <begin position="23"/>
        <end position="716"/>
    </location>
</feature>
<feature type="disulfide bond" evidence="1">
    <location>
        <begin position="257"/>
        <end position="266"/>
    </location>
</feature>
<feature type="domain" description="EGF-like" evidence="5">
    <location>
        <begin position="231"/>
        <end position="267"/>
    </location>
</feature>
<dbReference type="Proteomes" id="UP000694845">
    <property type="component" value="Unplaced"/>
</dbReference>
<keyword evidence="3" id="KW-0472">Membrane</keyword>
<sequence length="716" mass="77398">MAASFVCLLCLMVVGQVKGTSAFDDFTCITKPRIDINNEDTYIATYLHGSNASLSFRRTTFTYTGSSSYSYYGRTWGRLPLPANHSFEIPALPGGDEVSILRLPATGGRTRIGSFACETSSTQGLANNSIGTVIMSRSADFLPTLMSQTINFGESVNVSVMATDPSRTITRWRKDGSGVWYRSNDRLHLEIMNASLFDSGVYEVHFAGERMLGNQALMRLIVRACVKNKWNAPSCDSDCPACFNGGVCDDMTGGCICPPGFGGRFCEILLGPNRFGQNGSFLCDTPELGGGPTCAGMLFCLPDPYGCSCAAGYQGIDCIESCGDGFYGANCAQICRCDDGAPCNKTTGECSGDCAPGFTGINCQEPCSSSSHAFPDKVQDLTLESTANEIRVSWSSDGDNDKWCGKNTAYHVSYQLLDLEKCQPQINPVFEDAGITLEKGIVIRSLRAHSTYRVYVTSKYNTGNQTTKSKDIITDEGVPLAGPRVICMSSSFQIARVSWRPLPCGKRSGHITGYTYALRDAKGSLVETDNTTAESLVVEGLTPGVSYQFRLRAFTRIGPGPWAVAYIEISEVDQRNSESSASRANFVVPAAVGLTVGVLLTAALGSLLAFIKHRRRRTRKRNTNRLTSQPLPDKGDAAEAMYENVHDEVLMKTPSAPPSRETSTRASSIKLSISTRVPSTLHATPPRGNQTKAPKQRQTVGPIGKDGAYYESKIIS</sequence>
<dbReference type="AlphaFoldDB" id="A0A8B7Z3I7"/>
<dbReference type="FunFam" id="2.170.300.10:FF:000003">
    <property type="entry name" value="tyrosine-protein kinase receptor Tie-1 isoform X1"/>
    <property type="match status" value="1"/>
</dbReference>
<dbReference type="SUPFAM" id="SSF57196">
    <property type="entry name" value="EGF/Laminin"/>
    <property type="match status" value="1"/>
</dbReference>
<dbReference type="SUPFAM" id="SSF49265">
    <property type="entry name" value="Fibronectin type III"/>
    <property type="match status" value="1"/>
</dbReference>
<feature type="signal peptide" evidence="4">
    <location>
        <begin position="1"/>
        <end position="22"/>
    </location>
</feature>
<dbReference type="PROSITE" id="PS01186">
    <property type="entry name" value="EGF_2"/>
    <property type="match status" value="1"/>
</dbReference>
<name>A0A8B7Z3I7_ACAPL</name>
<feature type="region of interest" description="Disordered" evidence="2">
    <location>
        <begin position="617"/>
        <end position="637"/>
    </location>
</feature>
<dbReference type="SMART" id="SM00060">
    <property type="entry name" value="FN3"/>
    <property type="match status" value="2"/>
</dbReference>
<dbReference type="CDD" id="cd00063">
    <property type="entry name" value="FN3"/>
    <property type="match status" value="1"/>
</dbReference>
<feature type="compositionally biased region" description="Polar residues" evidence="2">
    <location>
        <begin position="660"/>
        <end position="699"/>
    </location>
</feature>
<dbReference type="Gene3D" id="2.60.40.10">
    <property type="entry name" value="Immunoglobulins"/>
    <property type="match status" value="3"/>
</dbReference>
<accession>A0A8B7Z3I7</accession>
<feature type="transmembrane region" description="Helical" evidence="3">
    <location>
        <begin position="586"/>
        <end position="611"/>
    </location>
</feature>
<evidence type="ECO:0000256" key="4">
    <source>
        <dbReference type="SAM" id="SignalP"/>
    </source>
</evidence>
<evidence type="ECO:0000259" key="6">
    <source>
        <dbReference type="PROSITE" id="PS50853"/>
    </source>
</evidence>
<feature type="domain" description="Fibronectin type-III" evidence="6">
    <location>
        <begin position="479"/>
        <end position="575"/>
    </location>
</feature>
<dbReference type="InterPro" id="IPR013783">
    <property type="entry name" value="Ig-like_fold"/>
</dbReference>
<keyword evidence="1" id="KW-0245">EGF-like domain</keyword>
<evidence type="ECO:0000259" key="5">
    <source>
        <dbReference type="PROSITE" id="PS50026"/>
    </source>
</evidence>
<dbReference type="Gene3D" id="2.170.300.10">
    <property type="entry name" value="Tie2 ligand-binding domain superfamily"/>
    <property type="match status" value="1"/>
</dbReference>
<dbReference type="InterPro" id="IPR003961">
    <property type="entry name" value="FN3_dom"/>
</dbReference>
<evidence type="ECO:0000313" key="8">
    <source>
        <dbReference type="RefSeq" id="XP_022100198.1"/>
    </source>
</evidence>
<dbReference type="GeneID" id="110984366"/>
<dbReference type="SUPFAM" id="SSF48726">
    <property type="entry name" value="Immunoglobulin"/>
    <property type="match status" value="1"/>
</dbReference>
<dbReference type="PANTHER" id="PTHR26391:SF18">
    <property type="entry name" value="PROTEIN KINASE RECEPTOR TIE-1, PUTATIVE-RELATED"/>
    <property type="match status" value="1"/>
</dbReference>
<comment type="caution">
    <text evidence="1">Lacks conserved residue(s) required for the propagation of feature annotation.</text>
</comment>
<dbReference type="PROSITE" id="PS50026">
    <property type="entry name" value="EGF_3"/>
    <property type="match status" value="1"/>
</dbReference>
<dbReference type="OMA" id="HFAGERM"/>